<name>A0A921LRY1_9FIRM</name>
<reference evidence="12" key="1">
    <citation type="journal article" date="2021" name="PeerJ">
        <title>Extensive microbial diversity within the chicken gut microbiome revealed by metagenomics and culture.</title>
        <authorList>
            <person name="Gilroy R."/>
            <person name="Ravi A."/>
            <person name="Getino M."/>
            <person name="Pursley I."/>
            <person name="Horton D.L."/>
            <person name="Alikhan N.F."/>
            <person name="Baker D."/>
            <person name="Gharbi K."/>
            <person name="Hall N."/>
            <person name="Watson M."/>
            <person name="Adriaenssens E.M."/>
            <person name="Foster-Nyarko E."/>
            <person name="Jarju S."/>
            <person name="Secka A."/>
            <person name="Antonio M."/>
            <person name="Oren A."/>
            <person name="Chaudhuri R.R."/>
            <person name="La Ragione R."/>
            <person name="Hildebrand F."/>
            <person name="Pallen M.J."/>
        </authorList>
    </citation>
    <scope>NUCLEOTIDE SEQUENCE</scope>
    <source>
        <strain evidence="12">ChiBcec21-2208</strain>
    </source>
</reference>
<evidence type="ECO:0000256" key="5">
    <source>
        <dbReference type="ARBA" id="ARBA00022741"/>
    </source>
</evidence>
<dbReference type="PANTHER" id="PTHR30042:SF2">
    <property type="entry name" value="POTASSIUM-TRANSPORTING ATPASE KDPC SUBUNIT"/>
    <property type="match status" value="1"/>
</dbReference>
<evidence type="ECO:0000256" key="1">
    <source>
        <dbReference type="ARBA" id="ARBA00022448"/>
    </source>
</evidence>
<comment type="subcellular location">
    <subcellularLocation>
        <location evidence="11">Cell membrane</location>
        <topology evidence="11">Single-pass membrane protein</topology>
    </subcellularLocation>
</comment>
<evidence type="ECO:0000313" key="13">
    <source>
        <dbReference type="Proteomes" id="UP000782880"/>
    </source>
</evidence>
<dbReference type="Pfam" id="PF02669">
    <property type="entry name" value="KdpC"/>
    <property type="match status" value="1"/>
</dbReference>
<keyword evidence="1 11" id="KW-0813">Transport</keyword>
<proteinExistence type="inferred from homology"/>
<dbReference type="InterPro" id="IPR003820">
    <property type="entry name" value="KdpC"/>
</dbReference>
<dbReference type="Proteomes" id="UP000782880">
    <property type="component" value="Unassembled WGS sequence"/>
</dbReference>
<evidence type="ECO:0000313" key="12">
    <source>
        <dbReference type="EMBL" id="HJG29518.1"/>
    </source>
</evidence>
<keyword evidence="2 11" id="KW-1003">Cell membrane</keyword>
<reference evidence="12" key="2">
    <citation type="submission" date="2021-09" db="EMBL/GenBank/DDBJ databases">
        <authorList>
            <person name="Gilroy R."/>
        </authorList>
    </citation>
    <scope>NUCLEOTIDE SEQUENCE</scope>
    <source>
        <strain evidence="12">ChiBcec21-2208</strain>
    </source>
</reference>
<keyword evidence="3 11" id="KW-0633">Potassium transport</keyword>
<accession>A0A921LRY1</accession>
<gene>
    <name evidence="11 12" type="primary">kdpC</name>
    <name evidence="12" type="ORF">K8V20_12840</name>
</gene>
<dbReference type="AlphaFoldDB" id="A0A921LRY1"/>
<dbReference type="EMBL" id="DYVE01000328">
    <property type="protein sequence ID" value="HJG29518.1"/>
    <property type="molecule type" value="Genomic_DNA"/>
</dbReference>
<comment type="caution">
    <text evidence="12">The sequence shown here is derived from an EMBL/GenBank/DDBJ whole genome shotgun (WGS) entry which is preliminary data.</text>
</comment>
<keyword evidence="6 11" id="KW-0067">ATP-binding</keyword>
<evidence type="ECO:0000256" key="11">
    <source>
        <dbReference type="HAMAP-Rule" id="MF_00276"/>
    </source>
</evidence>
<evidence type="ECO:0000256" key="10">
    <source>
        <dbReference type="ARBA" id="ARBA00023136"/>
    </source>
</evidence>
<keyword evidence="9 11" id="KW-0406">Ion transport</keyword>
<dbReference type="PIRSF" id="PIRSF001296">
    <property type="entry name" value="K_ATPase_KdpC"/>
    <property type="match status" value="1"/>
</dbReference>
<organism evidence="12 13">
    <name type="scientific">Subdoligranulum variabile</name>
    <dbReference type="NCBI Taxonomy" id="214851"/>
    <lineage>
        <taxon>Bacteria</taxon>
        <taxon>Bacillati</taxon>
        <taxon>Bacillota</taxon>
        <taxon>Clostridia</taxon>
        <taxon>Eubacteriales</taxon>
        <taxon>Oscillospiraceae</taxon>
        <taxon>Subdoligranulum</taxon>
    </lineage>
</organism>
<evidence type="ECO:0000256" key="8">
    <source>
        <dbReference type="ARBA" id="ARBA00022989"/>
    </source>
</evidence>
<dbReference type="NCBIfam" id="NF001454">
    <property type="entry name" value="PRK00315.1"/>
    <property type="match status" value="1"/>
</dbReference>
<keyword evidence="7 11" id="KW-0630">Potassium</keyword>
<comment type="similarity">
    <text evidence="11">Belongs to the KdpC family.</text>
</comment>
<evidence type="ECO:0000256" key="3">
    <source>
        <dbReference type="ARBA" id="ARBA00022538"/>
    </source>
</evidence>
<keyword evidence="4 11" id="KW-0812">Transmembrane</keyword>
<dbReference type="GO" id="GO:0008556">
    <property type="term" value="F:P-type potassium transmembrane transporter activity"/>
    <property type="evidence" value="ECO:0007669"/>
    <property type="project" value="InterPro"/>
</dbReference>
<evidence type="ECO:0000256" key="4">
    <source>
        <dbReference type="ARBA" id="ARBA00022692"/>
    </source>
</evidence>
<dbReference type="NCBIfam" id="TIGR00681">
    <property type="entry name" value="kdpC"/>
    <property type="match status" value="1"/>
</dbReference>
<evidence type="ECO:0000256" key="2">
    <source>
        <dbReference type="ARBA" id="ARBA00022475"/>
    </source>
</evidence>
<keyword evidence="10 11" id="KW-0472">Membrane</keyword>
<dbReference type="GO" id="GO:0005524">
    <property type="term" value="F:ATP binding"/>
    <property type="evidence" value="ECO:0007669"/>
    <property type="project" value="UniProtKB-UniRule"/>
</dbReference>
<evidence type="ECO:0000256" key="9">
    <source>
        <dbReference type="ARBA" id="ARBA00023065"/>
    </source>
</evidence>
<dbReference type="PANTHER" id="PTHR30042">
    <property type="entry name" value="POTASSIUM-TRANSPORTING ATPASE C CHAIN"/>
    <property type="match status" value="1"/>
</dbReference>
<dbReference type="HAMAP" id="MF_00276">
    <property type="entry name" value="KdpC"/>
    <property type="match status" value="1"/>
</dbReference>
<evidence type="ECO:0000256" key="7">
    <source>
        <dbReference type="ARBA" id="ARBA00022958"/>
    </source>
</evidence>
<comment type="subunit">
    <text evidence="11">The system is composed of three essential subunits: KdpA, KdpB and KdpC.</text>
</comment>
<protein>
    <recommendedName>
        <fullName evidence="11">Potassium-transporting ATPase KdpC subunit</fullName>
    </recommendedName>
    <alternativeName>
        <fullName evidence="11">ATP phosphohydrolase [potassium-transporting] C chain</fullName>
    </alternativeName>
    <alternativeName>
        <fullName evidence="11">Potassium-binding and translocating subunit C</fullName>
    </alternativeName>
    <alternativeName>
        <fullName evidence="11">Potassium-translocating ATPase C chain</fullName>
    </alternativeName>
</protein>
<dbReference type="GO" id="GO:0005886">
    <property type="term" value="C:plasma membrane"/>
    <property type="evidence" value="ECO:0007669"/>
    <property type="project" value="UniProtKB-SubCell"/>
</dbReference>
<keyword evidence="8 11" id="KW-1133">Transmembrane helix</keyword>
<keyword evidence="5 11" id="KW-0547">Nucleotide-binding</keyword>
<sequence>MNASQKSFWSGMRQAVSVTLILLFLCGFAFPVVLTGISSVVFPWQAGGSLVEADGQVIGATHVGQEFTKDCFMKGRPSAYHYNTYTEDANGNRYYSDGTEFGGLASGSSNYAPSNPALVERVEADMEAFLAANPGLSREDLPADLMTASGSGLDPHISPEAAAIQIPGLAKATGLSQEELTQIVADNTQGKLPGIFGERTVNVLGVNVQIARAMGMLAQDGE</sequence>
<evidence type="ECO:0000256" key="6">
    <source>
        <dbReference type="ARBA" id="ARBA00022840"/>
    </source>
</evidence>
<comment type="function">
    <text evidence="11">Part of the high-affinity ATP-driven potassium transport (or Kdp) system, which catalyzes the hydrolysis of ATP coupled with the electrogenic transport of potassium into the cytoplasm. This subunit acts as a catalytic chaperone that increases the ATP-binding affinity of the ATP-hydrolyzing subunit KdpB by the formation of a transient KdpB/KdpC/ATP ternary complex.</text>
</comment>